<dbReference type="Proteomes" id="UP001527925">
    <property type="component" value="Unassembled WGS sequence"/>
</dbReference>
<sequence>MLTLDHHRRAPLSVHRFARSDAAADRHLLVALAPVLALPAPFVSLTAAEGEISLVAPAGAELPVAPQSTEGPWDWFRVRGPLDFGMTGVISKLSSVLADAGIPLFVVSTFDTDFVLVSSAKSALAAQAWRATDGVEVVDCD</sequence>
<dbReference type="InterPro" id="IPR045865">
    <property type="entry name" value="ACT-like_dom_sf"/>
</dbReference>
<organism evidence="2 3">
    <name type="scientific">Polyrhizophydium stewartii</name>
    <dbReference type="NCBI Taxonomy" id="2732419"/>
    <lineage>
        <taxon>Eukaryota</taxon>
        <taxon>Fungi</taxon>
        <taxon>Fungi incertae sedis</taxon>
        <taxon>Chytridiomycota</taxon>
        <taxon>Chytridiomycota incertae sedis</taxon>
        <taxon>Chytridiomycetes</taxon>
        <taxon>Rhizophydiales</taxon>
        <taxon>Rhizophydiales incertae sedis</taxon>
        <taxon>Polyrhizophydium</taxon>
    </lineage>
</organism>
<evidence type="ECO:0000259" key="1">
    <source>
        <dbReference type="Pfam" id="PF13840"/>
    </source>
</evidence>
<dbReference type="InterPro" id="IPR027795">
    <property type="entry name" value="CASTOR_ACT_dom"/>
</dbReference>
<dbReference type="SUPFAM" id="SSF55021">
    <property type="entry name" value="ACT-like"/>
    <property type="match status" value="1"/>
</dbReference>
<proteinExistence type="predicted"/>
<dbReference type="PANTHER" id="PTHR31131">
    <property type="entry name" value="CHROMOSOME 1, WHOLE GENOME SHOTGUN SEQUENCE"/>
    <property type="match status" value="1"/>
</dbReference>
<keyword evidence="3" id="KW-1185">Reference proteome</keyword>
<dbReference type="Pfam" id="PF13840">
    <property type="entry name" value="ACT_7"/>
    <property type="match status" value="1"/>
</dbReference>
<comment type="caution">
    <text evidence="2">The sequence shown here is derived from an EMBL/GenBank/DDBJ whole genome shotgun (WGS) entry which is preliminary data.</text>
</comment>
<dbReference type="InterPro" id="IPR051719">
    <property type="entry name" value="CASTOR_mTORC1"/>
</dbReference>
<accession>A0ABR4N6B8</accession>
<gene>
    <name evidence="2" type="ORF">HK105_205410</name>
</gene>
<reference evidence="2 3" key="1">
    <citation type="submission" date="2023-09" db="EMBL/GenBank/DDBJ databases">
        <title>Pangenome analysis of Batrachochytrium dendrobatidis and related Chytrids.</title>
        <authorList>
            <person name="Yacoub M.N."/>
            <person name="Stajich J.E."/>
            <person name="James T.Y."/>
        </authorList>
    </citation>
    <scope>NUCLEOTIDE SEQUENCE [LARGE SCALE GENOMIC DNA]</scope>
    <source>
        <strain evidence="2 3">JEL0888</strain>
    </source>
</reference>
<feature type="domain" description="CASTOR ACT" evidence="1">
    <location>
        <begin position="73"/>
        <end position="128"/>
    </location>
</feature>
<dbReference type="PANTHER" id="PTHR31131:SF6">
    <property type="entry name" value="CASTOR ACT DOMAIN-CONTAINING PROTEIN"/>
    <property type="match status" value="1"/>
</dbReference>
<evidence type="ECO:0000313" key="3">
    <source>
        <dbReference type="Proteomes" id="UP001527925"/>
    </source>
</evidence>
<dbReference type="EMBL" id="JADGIZ020000027">
    <property type="protein sequence ID" value="KAL2915086.1"/>
    <property type="molecule type" value="Genomic_DNA"/>
</dbReference>
<dbReference type="Gene3D" id="3.30.2130.10">
    <property type="entry name" value="VC0802-like"/>
    <property type="match status" value="1"/>
</dbReference>
<name>A0ABR4N6B8_9FUNG</name>
<evidence type="ECO:0000313" key="2">
    <source>
        <dbReference type="EMBL" id="KAL2915086.1"/>
    </source>
</evidence>
<protein>
    <recommendedName>
        <fullName evidence="1">CASTOR ACT domain-containing protein</fullName>
    </recommendedName>
</protein>